<reference evidence="2" key="1">
    <citation type="submission" date="2016-05" db="EMBL/GenBank/DDBJ databases">
        <authorList>
            <person name="Naeem Raeece"/>
        </authorList>
    </citation>
    <scope>NUCLEOTIDE SEQUENCE [LARGE SCALE GENOMIC DNA]</scope>
</reference>
<gene>
    <name evidence="1" type="ORF">POVWA2_085240</name>
</gene>
<dbReference type="Pfam" id="PF05795">
    <property type="entry name" value="Plasmodium_Vir"/>
    <property type="match status" value="1"/>
</dbReference>
<protein>
    <submittedName>
        <fullName evidence="1">PIR Superfamily Protein</fullName>
    </submittedName>
</protein>
<evidence type="ECO:0000313" key="1">
    <source>
        <dbReference type="EMBL" id="SBT58479.1"/>
    </source>
</evidence>
<dbReference type="AlphaFoldDB" id="A0A1A9AQG3"/>
<accession>A0A1A9AQG3</accession>
<dbReference type="EMBL" id="FLRE01002369">
    <property type="protein sequence ID" value="SBT58479.1"/>
    <property type="molecule type" value="Genomic_DNA"/>
</dbReference>
<name>A0A1A9AQG3_PLAOA</name>
<dbReference type="Proteomes" id="UP000078550">
    <property type="component" value="Unassembled WGS sequence"/>
</dbReference>
<proteinExistence type="predicted"/>
<evidence type="ECO:0000313" key="2">
    <source>
        <dbReference type="Proteomes" id="UP000078550"/>
    </source>
</evidence>
<sequence length="214" mass="24954">MAKTVVNDELDILSTEHHYYYFNFKKGNCSDVTFYSSIKSELELISNVINTSDKKLRALYYIYNKKQRKSYNKEICSYLYYWIGNVSYASFNDTLFTKEIHIHYVALRYKLHSFCGVEKKQNMHCSVFRTLFPEKDHRILPTLSYIQEGTSRRIQLLSNKDDRQLFPQAQPSGHKYVTQLYQADGTFCEGGSAPQTDKSITRHSQIITGVTFSA</sequence>
<dbReference type="InterPro" id="IPR008780">
    <property type="entry name" value="Plasmodium_Vir"/>
</dbReference>
<organism evidence="1 2">
    <name type="scientific">Plasmodium ovale wallikeri</name>
    <dbReference type="NCBI Taxonomy" id="864142"/>
    <lineage>
        <taxon>Eukaryota</taxon>
        <taxon>Sar</taxon>
        <taxon>Alveolata</taxon>
        <taxon>Apicomplexa</taxon>
        <taxon>Aconoidasida</taxon>
        <taxon>Haemosporida</taxon>
        <taxon>Plasmodiidae</taxon>
        <taxon>Plasmodium</taxon>
        <taxon>Plasmodium (Plasmodium)</taxon>
    </lineage>
</organism>